<dbReference type="NCBIfam" id="NF009538">
    <property type="entry name" value="PRK12904.1"/>
    <property type="match status" value="1"/>
</dbReference>
<accession>A0A1C5HHE5</accession>
<evidence type="ECO:0000313" key="21">
    <source>
        <dbReference type="EMBL" id="SCG44961.1"/>
    </source>
</evidence>
<keyword evidence="12 15" id="KW-0811">Translocation</keyword>
<keyword evidence="11 15" id="KW-1278">Translocase</keyword>
<feature type="compositionally biased region" description="Low complexity" evidence="17">
    <location>
        <begin position="892"/>
        <end position="909"/>
    </location>
</feature>
<keyword evidence="5 15" id="KW-0963">Cytoplasm</keyword>
<comment type="similarity">
    <text evidence="2 15 16">Belongs to the SecA family.</text>
</comment>
<evidence type="ECO:0000256" key="15">
    <source>
        <dbReference type="HAMAP-Rule" id="MF_01382"/>
    </source>
</evidence>
<dbReference type="InterPro" id="IPR020937">
    <property type="entry name" value="SecA_CS"/>
</dbReference>
<dbReference type="GO" id="GO:0031522">
    <property type="term" value="C:cell envelope Sec protein transport complex"/>
    <property type="evidence" value="ECO:0007669"/>
    <property type="project" value="UniProtKB-ARBA"/>
</dbReference>
<evidence type="ECO:0000256" key="11">
    <source>
        <dbReference type="ARBA" id="ARBA00022967"/>
    </source>
</evidence>
<dbReference type="InterPro" id="IPR001650">
    <property type="entry name" value="Helicase_C-like"/>
</dbReference>
<comment type="catalytic activity">
    <reaction evidence="14 15">
        <text>ATP + H2O + cellular proteinSide 1 = ADP + phosphate + cellular proteinSide 2.</text>
        <dbReference type="EC" id="7.4.2.8"/>
    </reaction>
</comment>
<evidence type="ECO:0000256" key="14">
    <source>
        <dbReference type="ARBA" id="ARBA00034006"/>
    </source>
</evidence>
<dbReference type="FunFam" id="3.40.50.300:FF:000113">
    <property type="entry name" value="Preprotein translocase subunit SecA"/>
    <property type="match status" value="1"/>
</dbReference>
<dbReference type="RefSeq" id="WP_088969959.1">
    <property type="nucleotide sequence ID" value="NZ_JBHLYF010000042.1"/>
</dbReference>
<feature type="binding site" evidence="15">
    <location>
        <position position="85"/>
    </location>
    <ligand>
        <name>ATP</name>
        <dbReference type="ChEBI" id="CHEBI:30616"/>
    </ligand>
</feature>
<feature type="region of interest" description="Disordered" evidence="17">
    <location>
        <begin position="889"/>
        <end position="972"/>
    </location>
</feature>
<dbReference type="GO" id="GO:0046872">
    <property type="term" value="F:metal ion binding"/>
    <property type="evidence" value="ECO:0007669"/>
    <property type="project" value="UniProtKB-KW"/>
</dbReference>
<feature type="binding site" evidence="15">
    <location>
        <position position="496"/>
    </location>
    <ligand>
        <name>ATP</name>
        <dbReference type="ChEBI" id="CHEBI:30616"/>
    </ligand>
</feature>
<name>A0A1C5HHE5_9ACTN</name>
<dbReference type="Pfam" id="PF01043">
    <property type="entry name" value="SecA_PP_bind"/>
    <property type="match status" value="1"/>
</dbReference>
<dbReference type="InterPro" id="IPR011115">
    <property type="entry name" value="SecA_DEAD"/>
</dbReference>
<dbReference type="SUPFAM" id="SSF81767">
    <property type="entry name" value="Pre-protein crosslinking domain of SecA"/>
    <property type="match status" value="1"/>
</dbReference>
<keyword evidence="8" id="KW-0862">Zinc</keyword>
<dbReference type="Pfam" id="PF21090">
    <property type="entry name" value="P-loop_SecA"/>
    <property type="match status" value="1"/>
</dbReference>
<feature type="domain" description="Helicase C-terminal" evidence="19">
    <location>
        <begin position="418"/>
        <end position="623"/>
    </location>
</feature>
<dbReference type="GO" id="GO:0005524">
    <property type="term" value="F:ATP binding"/>
    <property type="evidence" value="ECO:0007669"/>
    <property type="project" value="UniProtKB-UniRule"/>
</dbReference>
<evidence type="ECO:0000256" key="7">
    <source>
        <dbReference type="ARBA" id="ARBA00022741"/>
    </source>
</evidence>
<keyword evidence="6" id="KW-0479">Metal-binding</keyword>
<feature type="domain" description="SecA family profile" evidence="20">
    <location>
        <begin position="1"/>
        <end position="618"/>
    </location>
</feature>
<dbReference type="InterPro" id="IPR014018">
    <property type="entry name" value="SecA_motor_DEAD"/>
</dbReference>
<dbReference type="PRINTS" id="PR00906">
    <property type="entry name" value="SECA"/>
</dbReference>
<proteinExistence type="inferred from homology"/>
<keyword evidence="13 15" id="KW-0472">Membrane</keyword>
<dbReference type="InterPro" id="IPR011130">
    <property type="entry name" value="SecA_preprotein_X-link_dom"/>
</dbReference>
<comment type="cofactor">
    <cofactor evidence="1">
        <name>Zn(2+)</name>
        <dbReference type="ChEBI" id="CHEBI:29105"/>
    </cofactor>
</comment>
<dbReference type="GO" id="GO:0017038">
    <property type="term" value="P:protein import"/>
    <property type="evidence" value="ECO:0007669"/>
    <property type="project" value="InterPro"/>
</dbReference>
<dbReference type="Gene3D" id="3.10.450.50">
    <property type="match status" value="1"/>
</dbReference>
<dbReference type="PANTHER" id="PTHR30612">
    <property type="entry name" value="SECA INNER MEMBRANE COMPONENT OF SEC PROTEIN SECRETION SYSTEM"/>
    <property type="match status" value="1"/>
</dbReference>
<dbReference type="InterPro" id="IPR036670">
    <property type="entry name" value="SecA_X-link_sf"/>
</dbReference>
<dbReference type="AlphaFoldDB" id="A0A1C5HHE5"/>
<evidence type="ECO:0000256" key="3">
    <source>
        <dbReference type="ARBA" id="ARBA00022448"/>
    </source>
</evidence>
<dbReference type="Proteomes" id="UP000198210">
    <property type="component" value="Chromosome I"/>
</dbReference>
<protein>
    <recommendedName>
        <fullName evidence="15 16">Protein translocase subunit SecA</fullName>
        <ecNumber evidence="15">7.4.2.8</ecNumber>
    </recommendedName>
</protein>
<dbReference type="NCBIfam" id="TIGR00963">
    <property type="entry name" value="secA"/>
    <property type="match status" value="1"/>
</dbReference>
<evidence type="ECO:0000313" key="22">
    <source>
        <dbReference type="Proteomes" id="UP000198210"/>
    </source>
</evidence>
<feature type="domain" description="Helicase ATP-binding" evidence="18">
    <location>
        <begin position="87"/>
        <end position="225"/>
    </location>
</feature>
<dbReference type="Gene3D" id="3.90.1440.10">
    <property type="entry name" value="SecA, preprotein cross-linking domain"/>
    <property type="match status" value="1"/>
</dbReference>
<dbReference type="InterPro" id="IPR004027">
    <property type="entry name" value="SEC_C_motif"/>
</dbReference>
<dbReference type="GO" id="GO:0005886">
    <property type="term" value="C:plasma membrane"/>
    <property type="evidence" value="ECO:0007669"/>
    <property type="project" value="UniProtKB-SubCell"/>
</dbReference>
<dbReference type="SMART" id="SM00957">
    <property type="entry name" value="SecA_DEAD"/>
    <property type="match status" value="1"/>
</dbReference>
<dbReference type="SMART" id="SM00958">
    <property type="entry name" value="SecA_PP_bind"/>
    <property type="match status" value="1"/>
</dbReference>
<dbReference type="Pfam" id="PF07516">
    <property type="entry name" value="SecA_SW"/>
    <property type="match status" value="1"/>
</dbReference>
<dbReference type="CDD" id="cd18803">
    <property type="entry name" value="SF2_C_secA"/>
    <property type="match status" value="1"/>
</dbReference>
<dbReference type="InterPro" id="IPR044722">
    <property type="entry name" value="SecA_SF2_C"/>
</dbReference>
<dbReference type="InterPro" id="IPR000185">
    <property type="entry name" value="SecA"/>
</dbReference>
<dbReference type="Pfam" id="PF02810">
    <property type="entry name" value="SEC-C"/>
    <property type="match status" value="1"/>
</dbReference>
<evidence type="ECO:0000256" key="2">
    <source>
        <dbReference type="ARBA" id="ARBA00007650"/>
    </source>
</evidence>
<dbReference type="PANTHER" id="PTHR30612:SF0">
    <property type="entry name" value="CHLOROPLAST PROTEIN-TRANSPORTING ATPASE"/>
    <property type="match status" value="1"/>
</dbReference>
<gene>
    <name evidence="15" type="primary">secA</name>
    <name evidence="21" type="ORF">GA0074704_1666</name>
</gene>
<keyword evidence="9 15" id="KW-0067">ATP-binding</keyword>
<dbReference type="PROSITE" id="PS51196">
    <property type="entry name" value="SECA_MOTOR_DEAD"/>
    <property type="match status" value="1"/>
</dbReference>
<dbReference type="GO" id="GO:0008564">
    <property type="term" value="F:protein-exporting ATPase activity"/>
    <property type="evidence" value="ECO:0007669"/>
    <property type="project" value="UniProtKB-EC"/>
</dbReference>
<reference evidence="21 22" key="1">
    <citation type="submission" date="2016-06" db="EMBL/GenBank/DDBJ databases">
        <authorList>
            <person name="Kjaerup R.B."/>
            <person name="Dalgaard T.S."/>
            <person name="Juul-Madsen H.R."/>
        </authorList>
    </citation>
    <scope>NUCLEOTIDE SEQUENCE [LARGE SCALE GENOMIC DNA]</scope>
    <source>
        <strain evidence="21 22">DSM 45097</strain>
    </source>
</reference>
<evidence type="ECO:0000256" key="4">
    <source>
        <dbReference type="ARBA" id="ARBA00022475"/>
    </source>
</evidence>
<evidence type="ECO:0000256" key="10">
    <source>
        <dbReference type="ARBA" id="ARBA00022927"/>
    </source>
</evidence>
<dbReference type="EMBL" id="LT607751">
    <property type="protein sequence ID" value="SCG44961.1"/>
    <property type="molecule type" value="Genomic_DNA"/>
</dbReference>
<evidence type="ECO:0000256" key="6">
    <source>
        <dbReference type="ARBA" id="ARBA00022723"/>
    </source>
</evidence>
<evidence type="ECO:0000256" key="9">
    <source>
        <dbReference type="ARBA" id="ARBA00022840"/>
    </source>
</evidence>
<evidence type="ECO:0000256" key="8">
    <source>
        <dbReference type="ARBA" id="ARBA00022833"/>
    </source>
</evidence>
<evidence type="ECO:0000256" key="17">
    <source>
        <dbReference type="SAM" id="MobiDB-lite"/>
    </source>
</evidence>
<keyword evidence="3 15" id="KW-0813">Transport</keyword>
<keyword evidence="10 15" id="KW-0653">Protein transport</keyword>
<feature type="binding site" evidence="15">
    <location>
        <begin position="103"/>
        <end position="107"/>
    </location>
    <ligand>
        <name>ATP</name>
        <dbReference type="ChEBI" id="CHEBI:30616"/>
    </ligand>
</feature>
<keyword evidence="22" id="KW-1185">Reference proteome</keyword>
<dbReference type="GO" id="GO:0065002">
    <property type="term" value="P:intracellular protein transmembrane transport"/>
    <property type="evidence" value="ECO:0007669"/>
    <property type="project" value="UniProtKB-UniRule"/>
</dbReference>
<dbReference type="HAMAP" id="MF_01382">
    <property type="entry name" value="SecA"/>
    <property type="match status" value="1"/>
</dbReference>
<dbReference type="GO" id="GO:0043952">
    <property type="term" value="P:protein transport by the Sec complex"/>
    <property type="evidence" value="ECO:0007669"/>
    <property type="project" value="TreeGrafter"/>
</dbReference>
<dbReference type="GO" id="GO:0006605">
    <property type="term" value="P:protein targeting"/>
    <property type="evidence" value="ECO:0007669"/>
    <property type="project" value="UniProtKB-UniRule"/>
</dbReference>
<evidence type="ECO:0000259" key="18">
    <source>
        <dbReference type="PROSITE" id="PS51192"/>
    </source>
</evidence>
<evidence type="ECO:0000256" key="1">
    <source>
        <dbReference type="ARBA" id="ARBA00001947"/>
    </source>
</evidence>
<dbReference type="PROSITE" id="PS01312">
    <property type="entry name" value="SECA"/>
    <property type="match status" value="1"/>
</dbReference>
<dbReference type="Pfam" id="PF07517">
    <property type="entry name" value="SecA_DEAD"/>
    <property type="match status" value="1"/>
</dbReference>
<evidence type="ECO:0000256" key="13">
    <source>
        <dbReference type="ARBA" id="ARBA00023136"/>
    </source>
</evidence>
<comment type="subunit">
    <text evidence="15">Monomer and homodimer. Part of the essential Sec protein translocation apparatus which comprises SecA, SecYEG and auxiliary proteins SecDF. Other proteins may also be involved.</text>
</comment>
<dbReference type="EC" id="7.4.2.8" evidence="15"/>
<dbReference type="SUPFAM" id="SSF52540">
    <property type="entry name" value="P-loop containing nucleoside triphosphate hydrolases"/>
    <property type="match status" value="2"/>
</dbReference>
<evidence type="ECO:0000256" key="5">
    <source>
        <dbReference type="ARBA" id="ARBA00022490"/>
    </source>
</evidence>
<evidence type="ECO:0000256" key="16">
    <source>
        <dbReference type="RuleBase" id="RU003874"/>
    </source>
</evidence>
<keyword evidence="7 15" id="KW-0547">Nucleotide-binding</keyword>
<organism evidence="21 22">
    <name type="scientific">Micromonospora siamensis</name>
    <dbReference type="NCBI Taxonomy" id="299152"/>
    <lineage>
        <taxon>Bacteria</taxon>
        <taxon>Bacillati</taxon>
        <taxon>Actinomycetota</taxon>
        <taxon>Actinomycetes</taxon>
        <taxon>Micromonosporales</taxon>
        <taxon>Micromonosporaceae</taxon>
        <taxon>Micromonospora</taxon>
    </lineage>
</organism>
<evidence type="ECO:0000259" key="19">
    <source>
        <dbReference type="PROSITE" id="PS51194"/>
    </source>
</evidence>
<dbReference type="SUPFAM" id="SSF81886">
    <property type="entry name" value="Helical scaffold and wing domains of SecA"/>
    <property type="match status" value="1"/>
</dbReference>
<dbReference type="InterPro" id="IPR011116">
    <property type="entry name" value="SecA_Wing/Scaffold"/>
</dbReference>
<sequence length="972" mass="107620">MSILEKVLRAGEGRMVRRLKAIANAVNSIEDDYVNLTDEELRGLTEQYRERIADGESLDDLLPEAFATVREAAARVLGQRPYDVQVMGGAALHFGNIAEMKTGEGKTLTSVMAVYLNALSGKGVHVVTVNDYLAQRDAAWMGRVHEFLGLTVGVVLPNRPASEHRAAYECDITYGTNNEFGFDYLRDNMAWSQEELVQRGHNFAVVDEVDSILIDEARTPLIISGPAEHSARWYQEFASVIARLQPGTDGEGDYEVDYAKRTIAVTERGVAKIEDRLGIDNLYESVNTPLVGYMNNAIKAKELYKRDKDYIVSDGEVLIVDEFTGRILHGRRYNEGMHQAIEAKEGVEIKQENQTLATITLQNYFRLYEKLSGMTGTAQTEAGEFNKVYKVGVVTIPTHRPMVREDRPDVIYKTEKAKFNAVIEDIAERHAVGQPVLVGTVSVENSEILSQLLRRRGIPHSVLNAKFHAKEAEIVAQAGRKGAVTVATNMAGRGTDILLGGNAEFLAANELRQRGLDPAENEEEYAKAMEEVLPTWKQACEAEAEEVAAAGGLYVLGTERHESRRIDNQLRGRAGRQGDPGESRFYLSLQDELMKRFRAGAVEAVMERFNIPEDVPIESKMVTRQIKSAQAQIEGQNAEIRKNVLKYDEVLNKQRQVIYAERLRVLNGEDLSEQVRNMIDDTVGAYVVGATSDGYAEDWDLDQLWSSLKQLYPVNVTVEELEEEVGSRAGLDQDFLLSRLKEDAHAAYDRREETLGEEATRQLERMVLLQVIDRKWREHLYEMDYLQEGISLRAYAQRDPVIEYQREGFDMFATMMDGIKEETVGFLYNLEVQVQEPEPEAEEVQLLEKPVEIKAKGLNRAPQQQGLQYSAPTIDGEAGAGAVAVERPEEQAPALGLGGPAAPERAAAPSNTPRRPAGASGQAMAAAGASRRAAAPGQAEAGNGPSRNAPCPCGSGRKYKRCHGAANGSGDL</sequence>
<dbReference type="InterPro" id="IPR014001">
    <property type="entry name" value="Helicase_ATP-bd"/>
</dbReference>
<dbReference type="InterPro" id="IPR027417">
    <property type="entry name" value="P-loop_NTPase"/>
</dbReference>
<dbReference type="Gene3D" id="1.10.3060.10">
    <property type="entry name" value="Helical scaffold and wing domains of SecA"/>
    <property type="match status" value="1"/>
</dbReference>
<dbReference type="Gene3D" id="3.40.50.300">
    <property type="entry name" value="P-loop containing nucleotide triphosphate hydrolases"/>
    <property type="match status" value="2"/>
</dbReference>
<comment type="function">
    <text evidence="15">Part of the Sec protein translocase complex. Interacts with the SecYEG preprotein conducting channel. Has a central role in coupling the hydrolysis of ATP to the transfer of proteins into and across the cell membrane, serving as an ATP-driven molecular motor driving the stepwise translocation of polypeptide chains across the membrane.</text>
</comment>
<comment type="subcellular location">
    <subcellularLocation>
        <location evidence="15">Cell membrane</location>
        <topology evidence="15">Peripheral membrane protein</topology>
        <orientation evidence="15">Cytoplasmic side</orientation>
    </subcellularLocation>
    <subcellularLocation>
        <location evidence="15">Cytoplasm</location>
    </subcellularLocation>
    <text evidence="15">Distribution is 50-50.</text>
</comment>
<dbReference type="InterPro" id="IPR036266">
    <property type="entry name" value="SecA_Wing/Scaffold_sf"/>
</dbReference>
<dbReference type="FunFam" id="3.90.1440.10:FF:000002">
    <property type="entry name" value="Protein translocase subunit SecA"/>
    <property type="match status" value="1"/>
</dbReference>
<dbReference type="CDD" id="cd17928">
    <property type="entry name" value="DEXDc_SecA"/>
    <property type="match status" value="1"/>
</dbReference>
<dbReference type="FunFam" id="1.10.3060.10:FF:000002">
    <property type="entry name" value="Preprotein translocase subunit SecA"/>
    <property type="match status" value="1"/>
</dbReference>
<evidence type="ECO:0000256" key="12">
    <source>
        <dbReference type="ARBA" id="ARBA00023010"/>
    </source>
</evidence>
<feature type="compositionally biased region" description="Low complexity" evidence="17">
    <location>
        <begin position="916"/>
        <end position="942"/>
    </location>
</feature>
<dbReference type="PROSITE" id="PS51192">
    <property type="entry name" value="HELICASE_ATP_BIND_1"/>
    <property type="match status" value="1"/>
</dbReference>
<dbReference type="GO" id="GO:0005829">
    <property type="term" value="C:cytosol"/>
    <property type="evidence" value="ECO:0007669"/>
    <property type="project" value="TreeGrafter"/>
</dbReference>
<keyword evidence="4 15" id="KW-1003">Cell membrane</keyword>
<evidence type="ECO:0000259" key="20">
    <source>
        <dbReference type="PROSITE" id="PS51196"/>
    </source>
</evidence>
<dbReference type="FunFam" id="3.40.50.300:FF:000334">
    <property type="entry name" value="Protein translocase subunit SecA"/>
    <property type="match status" value="1"/>
</dbReference>
<dbReference type="PROSITE" id="PS51194">
    <property type="entry name" value="HELICASE_CTER"/>
    <property type="match status" value="1"/>
</dbReference>